<dbReference type="PROSITE" id="PS00061">
    <property type="entry name" value="ADH_SHORT"/>
    <property type="match status" value="1"/>
</dbReference>
<proteinExistence type="inferred from homology"/>
<dbReference type="Proteomes" id="UP001500842">
    <property type="component" value="Unassembled WGS sequence"/>
</dbReference>
<dbReference type="InterPro" id="IPR002347">
    <property type="entry name" value="SDR_fam"/>
</dbReference>
<dbReference type="SUPFAM" id="SSF51735">
    <property type="entry name" value="NAD(P)-binding Rossmann-fold domains"/>
    <property type="match status" value="1"/>
</dbReference>
<dbReference type="PRINTS" id="PR00080">
    <property type="entry name" value="SDRFAMILY"/>
</dbReference>
<keyword evidence="2" id="KW-0560">Oxidoreductase</keyword>
<sequence>MPTAEMTGRVVVITGGANGMGEATAHTFARAGATVVIADIDTERSPLVEAEVRERGGDAHAIVTDVREPEQVADLIARVRARWGRVDVLHNNAASLELTAHDRTVLDTEPGLFLETLRGNLYSIFLTTRAVLPTMLEQGSGSIVNIASASALAGEVQLTSYGVSKAAVVQLTRATAVQYGKQGVRCNAIAPAVVKTRNVETYGTPQGEIIYRRAMATPDVAQPQDVADAVYFLGSDASRMITGQVLAVDGGLHASQPINADYRAWLTEGREPVA</sequence>
<comment type="caution">
    <text evidence="3">The sequence shown here is derived from an EMBL/GenBank/DDBJ whole genome shotgun (WGS) entry which is preliminary data.</text>
</comment>
<dbReference type="PANTHER" id="PTHR24321">
    <property type="entry name" value="DEHYDROGENASES, SHORT CHAIN"/>
    <property type="match status" value="1"/>
</dbReference>
<evidence type="ECO:0000313" key="3">
    <source>
        <dbReference type="EMBL" id="GAA1518296.1"/>
    </source>
</evidence>
<dbReference type="EMBL" id="BAAAOR010000016">
    <property type="protein sequence ID" value="GAA1518296.1"/>
    <property type="molecule type" value="Genomic_DNA"/>
</dbReference>
<dbReference type="InterPro" id="IPR036291">
    <property type="entry name" value="NAD(P)-bd_dom_sf"/>
</dbReference>
<gene>
    <name evidence="3" type="ORF">GCM10009788_22950</name>
</gene>
<evidence type="ECO:0000256" key="2">
    <source>
        <dbReference type="ARBA" id="ARBA00023002"/>
    </source>
</evidence>
<dbReference type="PRINTS" id="PR00081">
    <property type="entry name" value="GDHRDH"/>
</dbReference>
<evidence type="ECO:0000313" key="4">
    <source>
        <dbReference type="Proteomes" id="UP001500842"/>
    </source>
</evidence>
<comment type="similarity">
    <text evidence="1">Belongs to the short-chain dehydrogenases/reductases (SDR) family.</text>
</comment>
<dbReference type="InterPro" id="IPR020904">
    <property type="entry name" value="Sc_DH/Rdtase_CS"/>
</dbReference>
<dbReference type="Gene3D" id="3.40.50.720">
    <property type="entry name" value="NAD(P)-binding Rossmann-like Domain"/>
    <property type="match status" value="1"/>
</dbReference>
<name>A0ABN2AH05_9ACTN</name>
<organism evidence="3 4">
    <name type="scientific">Nocardioides humi</name>
    <dbReference type="NCBI Taxonomy" id="449461"/>
    <lineage>
        <taxon>Bacteria</taxon>
        <taxon>Bacillati</taxon>
        <taxon>Actinomycetota</taxon>
        <taxon>Actinomycetes</taxon>
        <taxon>Propionibacteriales</taxon>
        <taxon>Nocardioidaceae</taxon>
        <taxon>Nocardioides</taxon>
    </lineage>
</organism>
<evidence type="ECO:0000256" key="1">
    <source>
        <dbReference type="ARBA" id="ARBA00006484"/>
    </source>
</evidence>
<reference evidence="3 4" key="1">
    <citation type="journal article" date="2019" name="Int. J. Syst. Evol. Microbiol.">
        <title>The Global Catalogue of Microorganisms (GCM) 10K type strain sequencing project: providing services to taxonomists for standard genome sequencing and annotation.</title>
        <authorList>
            <consortium name="The Broad Institute Genomics Platform"/>
            <consortium name="The Broad Institute Genome Sequencing Center for Infectious Disease"/>
            <person name="Wu L."/>
            <person name="Ma J."/>
        </authorList>
    </citation>
    <scope>NUCLEOTIDE SEQUENCE [LARGE SCALE GENOMIC DNA]</scope>
    <source>
        <strain evidence="3 4">JCM 14942</strain>
    </source>
</reference>
<protein>
    <submittedName>
        <fullName evidence="3">Glucose 1-dehydrogenase</fullName>
    </submittedName>
</protein>
<dbReference type="CDD" id="cd05233">
    <property type="entry name" value="SDR_c"/>
    <property type="match status" value="1"/>
</dbReference>
<dbReference type="PANTHER" id="PTHR24321:SF8">
    <property type="entry name" value="ESTRADIOL 17-BETA-DEHYDROGENASE 8-RELATED"/>
    <property type="match status" value="1"/>
</dbReference>
<accession>A0ABN2AH05</accession>
<dbReference type="RefSeq" id="WP_141005685.1">
    <property type="nucleotide sequence ID" value="NZ_BAAAOR010000016.1"/>
</dbReference>
<dbReference type="Pfam" id="PF13561">
    <property type="entry name" value="adh_short_C2"/>
    <property type="match status" value="1"/>
</dbReference>
<keyword evidence="4" id="KW-1185">Reference proteome</keyword>